<reference evidence="14 15" key="1">
    <citation type="submission" date="2018-02" db="EMBL/GenBank/DDBJ databases">
        <title>Draft genome sequences of four Legionella pneumophila clinical strains isolated in Ontario.</title>
        <authorList>
            <person name="Fortuna A."/>
            <person name="Ramnarine R."/>
            <person name="Li A."/>
            <person name="Frantz C."/>
            <person name="Mallo G."/>
        </authorList>
    </citation>
    <scope>NUCLEOTIDE SEQUENCE [LARGE SCALE GENOMIC DNA]</scope>
    <source>
        <strain evidence="14 15">LG61</strain>
    </source>
</reference>
<keyword evidence="9" id="KW-0464">Manganese</keyword>
<evidence type="ECO:0000256" key="6">
    <source>
        <dbReference type="ARBA" id="ARBA00022723"/>
    </source>
</evidence>
<comment type="similarity">
    <text evidence="3">Belongs to the peptidase M24B family.</text>
</comment>
<evidence type="ECO:0000256" key="5">
    <source>
        <dbReference type="ARBA" id="ARBA00022670"/>
    </source>
</evidence>
<gene>
    <name evidence="14" type="ORF">C3928_00780</name>
</gene>
<dbReference type="SUPFAM" id="SSF55920">
    <property type="entry name" value="Creatinase/aminopeptidase"/>
    <property type="match status" value="1"/>
</dbReference>
<keyword evidence="8" id="KW-0482">Metalloprotease</keyword>
<dbReference type="CDD" id="cd01087">
    <property type="entry name" value="Prolidase"/>
    <property type="match status" value="1"/>
</dbReference>
<dbReference type="GO" id="GO:0005829">
    <property type="term" value="C:cytosol"/>
    <property type="evidence" value="ECO:0007669"/>
    <property type="project" value="TreeGrafter"/>
</dbReference>
<keyword evidence="14" id="KW-0031">Aminopeptidase</keyword>
<keyword evidence="7" id="KW-0378">Hydrolase</keyword>
<dbReference type="Pfam" id="PF05195">
    <property type="entry name" value="AMP_N"/>
    <property type="match status" value="1"/>
</dbReference>
<keyword evidence="6" id="KW-0479">Metal-binding</keyword>
<dbReference type="InterPro" id="IPR052433">
    <property type="entry name" value="X-Pro_dipept-like"/>
</dbReference>
<evidence type="ECO:0000256" key="12">
    <source>
        <dbReference type="ARBA" id="ARBA00081411"/>
    </source>
</evidence>
<evidence type="ECO:0000256" key="10">
    <source>
        <dbReference type="ARBA" id="ARBA00069363"/>
    </source>
</evidence>
<dbReference type="InterPro" id="IPR029149">
    <property type="entry name" value="Creatin/AminoP/Spt16_N"/>
</dbReference>
<sequence length="442" mass="49850">MKREIDMISQQEYKARRKKLAAQLPDDSVAVIPAAHEVLRSGDTHYRFRQDSDFYYLTGFNEPDALLVIIAGKDSQSILFNRPRNPAEERWTGKRLGQDSALQELGVQAAYPLSSITEELPKLFSGKSAIYYNLSRNLSLEKKIRHVLSSLKAQVRRGIKAPESLCDLEPILSEMRLLKSDAELELMRQAARISVAAHKRAMQVCQKMEYEYQLEAELIYEFSRHGCRSVAYDPIVGGGANACILHYTENNKPLRRGDLVLIDAGGEYGNYAADITRTFPVSGTFSPEQKIIYELVLKSQKAGIAAIKPGLPWNHIQQTIIRILTEGLCDIGILKGDLEELIKNEAYKPFYMHNSGHWLGLDVHDVGRYKINNEWRPLEAGMVLTVEPGLYISAGMEDVDKRWWDIGVRIEDDILVTRTGCEVLTGALPVNVDDIEALMRGE</sequence>
<dbReference type="Gene3D" id="3.40.350.10">
    <property type="entry name" value="Creatinase/prolidase N-terminal domain"/>
    <property type="match status" value="1"/>
</dbReference>
<dbReference type="FunFam" id="3.90.230.10:FF:000002">
    <property type="entry name" value="Xaa-Pro aminopeptidase 3"/>
    <property type="match status" value="1"/>
</dbReference>
<organism evidence="14 15">
    <name type="scientific">Legionella pneumophila</name>
    <dbReference type="NCBI Taxonomy" id="446"/>
    <lineage>
        <taxon>Bacteria</taxon>
        <taxon>Pseudomonadati</taxon>
        <taxon>Pseudomonadota</taxon>
        <taxon>Gammaproteobacteria</taxon>
        <taxon>Legionellales</taxon>
        <taxon>Legionellaceae</taxon>
        <taxon>Legionella</taxon>
    </lineage>
</organism>
<dbReference type="GO" id="GO:0006508">
    <property type="term" value="P:proteolysis"/>
    <property type="evidence" value="ECO:0007669"/>
    <property type="project" value="UniProtKB-KW"/>
</dbReference>
<dbReference type="EMBL" id="PQWY01000001">
    <property type="protein sequence ID" value="PPK34050.1"/>
    <property type="molecule type" value="Genomic_DNA"/>
</dbReference>
<dbReference type="InterPro" id="IPR000994">
    <property type="entry name" value="Pept_M24"/>
</dbReference>
<dbReference type="GO" id="GO:0070006">
    <property type="term" value="F:metalloaminopeptidase activity"/>
    <property type="evidence" value="ECO:0007669"/>
    <property type="project" value="InterPro"/>
</dbReference>
<name>A0A2S6F9E2_LEGPN</name>
<evidence type="ECO:0000256" key="1">
    <source>
        <dbReference type="ARBA" id="ARBA00001424"/>
    </source>
</evidence>
<dbReference type="InterPro" id="IPR007865">
    <property type="entry name" value="Aminopep_P_N"/>
</dbReference>
<feature type="domain" description="Aminopeptidase P N-terminal" evidence="13">
    <location>
        <begin position="8"/>
        <end position="141"/>
    </location>
</feature>
<dbReference type="SMART" id="SM01011">
    <property type="entry name" value="AMP_N"/>
    <property type="match status" value="1"/>
</dbReference>
<dbReference type="AlphaFoldDB" id="A0A2S6F9E2"/>
<evidence type="ECO:0000256" key="9">
    <source>
        <dbReference type="ARBA" id="ARBA00023211"/>
    </source>
</evidence>
<dbReference type="InterPro" id="IPR036005">
    <property type="entry name" value="Creatinase/aminopeptidase-like"/>
</dbReference>
<dbReference type="Pfam" id="PF00557">
    <property type="entry name" value="Peptidase_M24"/>
    <property type="match status" value="1"/>
</dbReference>
<dbReference type="PANTHER" id="PTHR43226:SF4">
    <property type="entry name" value="XAA-PRO AMINOPEPTIDASE 3"/>
    <property type="match status" value="1"/>
</dbReference>
<evidence type="ECO:0000256" key="7">
    <source>
        <dbReference type="ARBA" id="ARBA00022801"/>
    </source>
</evidence>
<comment type="cofactor">
    <cofactor evidence="2">
        <name>Mn(2+)</name>
        <dbReference type="ChEBI" id="CHEBI:29035"/>
    </cofactor>
</comment>
<dbReference type="Proteomes" id="UP000239239">
    <property type="component" value="Unassembled WGS sequence"/>
</dbReference>
<protein>
    <recommendedName>
        <fullName evidence="10">Xaa-Pro aminopeptidase</fullName>
        <ecNumber evidence="4">3.4.11.9</ecNumber>
    </recommendedName>
    <alternativeName>
        <fullName evidence="11">Aminopeptidase P II</fullName>
    </alternativeName>
    <alternativeName>
        <fullName evidence="12">X-Pro aminopeptidase</fullName>
    </alternativeName>
</protein>
<accession>A0A2S6F9E2</accession>
<comment type="caution">
    <text evidence="14">The sequence shown here is derived from an EMBL/GenBank/DDBJ whole genome shotgun (WGS) entry which is preliminary data.</text>
</comment>
<evidence type="ECO:0000259" key="13">
    <source>
        <dbReference type="SMART" id="SM01011"/>
    </source>
</evidence>
<keyword evidence="5" id="KW-0645">Protease</keyword>
<evidence type="ECO:0000256" key="3">
    <source>
        <dbReference type="ARBA" id="ARBA00008766"/>
    </source>
</evidence>
<evidence type="ECO:0000256" key="8">
    <source>
        <dbReference type="ARBA" id="ARBA00023049"/>
    </source>
</evidence>
<dbReference type="EC" id="3.4.11.9" evidence="4"/>
<dbReference type="Gene3D" id="3.90.230.10">
    <property type="entry name" value="Creatinase/methionine aminopeptidase superfamily"/>
    <property type="match status" value="1"/>
</dbReference>
<evidence type="ECO:0000256" key="11">
    <source>
        <dbReference type="ARBA" id="ARBA00075356"/>
    </source>
</evidence>
<evidence type="ECO:0000313" key="14">
    <source>
        <dbReference type="EMBL" id="PPK34050.1"/>
    </source>
</evidence>
<dbReference type="SUPFAM" id="SSF53092">
    <property type="entry name" value="Creatinase/prolidase N-terminal domain"/>
    <property type="match status" value="1"/>
</dbReference>
<dbReference type="PANTHER" id="PTHR43226">
    <property type="entry name" value="XAA-PRO AMINOPEPTIDASE 3"/>
    <property type="match status" value="1"/>
</dbReference>
<dbReference type="GO" id="GO:0030145">
    <property type="term" value="F:manganese ion binding"/>
    <property type="evidence" value="ECO:0007669"/>
    <property type="project" value="InterPro"/>
</dbReference>
<dbReference type="OrthoDB" id="9806388at2"/>
<proteinExistence type="inferred from homology"/>
<dbReference type="NCBIfam" id="NF008131">
    <property type="entry name" value="PRK10879.1"/>
    <property type="match status" value="1"/>
</dbReference>
<comment type="catalytic activity">
    <reaction evidence="1">
        <text>Release of any N-terminal amino acid, including proline, that is linked to proline, even from a dipeptide or tripeptide.</text>
        <dbReference type="EC" id="3.4.11.9"/>
    </reaction>
</comment>
<evidence type="ECO:0000256" key="4">
    <source>
        <dbReference type="ARBA" id="ARBA00012574"/>
    </source>
</evidence>
<evidence type="ECO:0000313" key="15">
    <source>
        <dbReference type="Proteomes" id="UP000239239"/>
    </source>
</evidence>
<evidence type="ECO:0000256" key="2">
    <source>
        <dbReference type="ARBA" id="ARBA00001936"/>
    </source>
</evidence>